<evidence type="ECO:0000313" key="1">
    <source>
        <dbReference type="EMBL" id="ORZ32496.1"/>
    </source>
</evidence>
<sequence>MPPQSSRMSESNPGPVSLLSHDAVRIKVSSVLNKDNANYGKQHLTDRSVETCWNSDQGSPQFIVVDFGRSVHVDAIHLTFQGGFVGSPCQVLANAGSDGTTTLVPCWTAHPEDSNAAQVFEVPQDLRGQRVSRIKLVFPSSSDFYGRVTVYNLDFVGREPSKRRHQSSASSPSSTP</sequence>
<dbReference type="EMBL" id="MCFL01000046">
    <property type="protein sequence ID" value="ORZ32496.1"/>
    <property type="molecule type" value="Genomic_DNA"/>
</dbReference>
<accession>A0A1Y2HD43</accession>
<evidence type="ECO:0008006" key="3">
    <source>
        <dbReference type="Google" id="ProtNLM"/>
    </source>
</evidence>
<dbReference type="STRING" id="765915.A0A1Y2HD43"/>
<dbReference type="OrthoDB" id="10052260at2759"/>
<dbReference type="InterPro" id="IPR008979">
    <property type="entry name" value="Galactose-bd-like_sf"/>
</dbReference>
<name>A0A1Y2HD43_9FUNG</name>
<evidence type="ECO:0000313" key="2">
    <source>
        <dbReference type="Proteomes" id="UP000193411"/>
    </source>
</evidence>
<reference evidence="1 2" key="1">
    <citation type="submission" date="2016-07" db="EMBL/GenBank/DDBJ databases">
        <title>Pervasive Adenine N6-methylation of Active Genes in Fungi.</title>
        <authorList>
            <consortium name="DOE Joint Genome Institute"/>
            <person name="Mondo S.J."/>
            <person name="Dannebaum R.O."/>
            <person name="Kuo R.C."/>
            <person name="Labutti K."/>
            <person name="Haridas S."/>
            <person name="Kuo A."/>
            <person name="Salamov A."/>
            <person name="Ahrendt S.R."/>
            <person name="Lipzen A."/>
            <person name="Sullivan W."/>
            <person name="Andreopoulos W.B."/>
            <person name="Clum A."/>
            <person name="Lindquist E."/>
            <person name="Daum C."/>
            <person name="Ramamoorthy G.K."/>
            <person name="Gryganskyi A."/>
            <person name="Culley D."/>
            <person name="Magnuson J.K."/>
            <person name="James T.Y."/>
            <person name="O'Malley M.A."/>
            <person name="Stajich J.E."/>
            <person name="Spatafora J.W."/>
            <person name="Visel A."/>
            <person name="Grigoriev I.V."/>
        </authorList>
    </citation>
    <scope>NUCLEOTIDE SEQUENCE [LARGE SCALE GENOMIC DNA]</scope>
    <source>
        <strain evidence="1 2">PL171</strain>
    </source>
</reference>
<comment type="caution">
    <text evidence="1">The sequence shown here is derived from an EMBL/GenBank/DDBJ whole genome shotgun (WGS) entry which is preliminary data.</text>
</comment>
<dbReference type="Gene3D" id="2.60.120.260">
    <property type="entry name" value="Galactose-binding domain-like"/>
    <property type="match status" value="1"/>
</dbReference>
<gene>
    <name evidence="1" type="ORF">BCR44DRAFT_1515457</name>
</gene>
<dbReference type="SUPFAM" id="SSF49785">
    <property type="entry name" value="Galactose-binding domain-like"/>
    <property type="match status" value="1"/>
</dbReference>
<keyword evidence="2" id="KW-1185">Reference proteome</keyword>
<proteinExistence type="predicted"/>
<organism evidence="1 2">
    <name type="scientific">Catenaria anguillulae PL171</name>
    <dbReference type="NCBI Taxonomy" id="765915"/>
    <lineage>
        <taxon>Eukaryota</taxon>
        <taxon>Fungi</taxon>
        <taxon>Fungi incertae sedis</taxon>
        <taxon>Blastocladiomycota</taxon>
        <taxon>Blastocladiomycetes</taxon>
        <taxon>Blastocladiales</taxon>
        <taxon>Catenariaceae</taxon>
        <taxon>Catenaria</taxon>
    </lineage>
</organism>
<dbReference type="Proteomes" id="UP000193411">
    <property type="component" value="Unassembled WGS sequence"/>
</dbReference>
<dbReference type="AlphaFoldDB" id="A0A1Y2HD43"/>
<protein>
    <recommendedName>
        <fullName evidence="3">Galactose-binding domain-like protein</fullName>
    </recommendedName>
</protein>